<reference evidence="2 3" key="1">
    <citation type="journal article" date="2024" name="J. Plant Pathol.">
        <title>Sequence and assembly of the genome of Seiridium unicorne, isolate CBS 538.82, causal agent of cypress canker disease.</title>
        <authorList>
            <person name="Scali E."/>
            <person name="Rocca G.D."/>
            <person name="Danti R."/>
            <person name="Garbelotto M."/>
            <person name="Barberini S."/>
            <person name="Baroncelli R."/>
            <person name="Emiliani G."/>
        </authorList>
    </citation>
    <scope>NUCLEOTIDE SEQUENCE [LARGE SCALE GENOMIC DNA]</scope>
    <source>
        <strain evidence="2 3">BM-138-508</strain>
    </source>
</reference>
<accession>A0ABR2ULZ6</accession>
<gene>
    <name evidence="2" type="ORF">SUNI508_10353</name>
</gene>
<protein>
    <submittedName>
        <fullName evidence="2">Mfs allantoate transporter protein</fullName>
    </submittedName>
</protein>
<keyword evidence="1" id="KW-1133">Transmembrane helix</keyword>
<evidence type="ECO:0000256" key="1">
    <source>
        <dbReference type="SAM" id="Phobius"/>
    </source>
</evidence>
<dbReference type="Proteomes" id="UP001408356">
    <property type="component" value="Unassembled WGS sequence"/>
</dbReference>
<keyword evidence="3" id="KW-1185">Reference proteome</keyword>
<sequence length="164" mass="18753">MISKALAIVYGNRSNLGSLAGSTEMALWFLLSDDEHPERRKHHDWGYNHQLIRLAFRPLLFGYYLIATAGASGGVMMVLVPNNTPGYTKKATVNSIQIIAPVFDYHPHLDVHTFRQHQREQKARQAAGRESGIDLENPEVQADMERAKFMDLMVFLQIHFRYVK</sequence>
<organism evidence="2 3">
    <name type="scientific">Seiridium unicorne</name>
    <dbReference type="NCBI Taxonomy" id="138068"/>
    <lineage>
        <taxon>Eukaryota</taxon>
        <taxon>Fungi</taxon>
        <taxon>Dikarya</taxon>
        <taxon>Ascomycota</taxon>
        <taxon>Pezizomycotina</taxon>
        <taxon>Sordariomycetes</taxon>
        <taxon>Xylariomycetidae</taxon>
        <taxon>Amphisphaeriales</taxon>
        <taxon>Sporocadaceae</taxon>
        <taxon>Seiridium</taxon>
    </lineage>
</organism>
<keyword evidence="1" id="KW-0812">Transmembrane</keyword>
<name>A0ABR2ULZ6_9PEZI</name>
<comment type="caution">
    <text evidence="2">The sequence shown here is derived from an EMBL/GenBank/DDBJ whole genome shotgun (WGS) entry which is preliminary data.</text>
</comment>
<evidence type="ECO:0000313" key="2">
    <source>
        <dbReference type="EMBL" id="KAK9415513.1"/>
    </source>
</evidence>
<feature type="transmembrane region" description="Helical" evidence="1">
    <location>
        <begin position="61"/>
        <end position="80"/>
    </location>
</feature>
<evidence type="ECO:0000313" key="3">
    <source>
        <dbReference type="Proteomes" id="UP001408356"/>
    </source>
</evidence>
<proteinExistence type="predicted"/>
<keyword evidence="1" id="KW-0472">Membrane</keyword>
<dbReference type="EMBL" id="JARVKF010000415">
    <property type="protein sequence ID" value="KAK9415513.1"/>
    <property type="molecule type" value="Genomic_DNA"/>
</dbReference>